<dbReference type="InterPro" id="IPR046342">
    <property type="entry name" value="CBS_dom_sf"/>
</dbReference>
<dbReference type="PROSITE" id="PS51371">
    <property type="entry name" value="CBS"/>
    <property type="match status" value="1"/>
</dbReference>
<accession>A0A7K3NM49</accession>
<dbReference type="SMART" id="SM00116">
    <property type="entry name" value="CBS"/>
    <property type="match status" value="4"/>
</dbReference>
<organism evidence="4 5">
    <name type="scientific">Desulfolutivibrio sulfodismutans</name>
    <dbReference type="NCBI Taxonomy" id="63561"/>
    <lineage>
        <taxon>Bacteria</taxon>
        <taxon>Pseudomonadati</taxon>
        <taxon>Thermodesulfobacteriota</taxon>
        <taxon>Desulfovibrionia</taxon>
        <taxon>Desulfovibrionales</taxon>
        <taxon>Desulfovibrionaceae</taxon>
        <taxon>Desulfolutivibrio</taxon>
    </lineage>
</organism>
<comment type="caution">
    <text evidence="4">The sequence shown here is derived from an EMBL/GenBank/DDBJ whole genome shotgun (WGS) entry which is preliminary data.</text>
</comment>
<evidence type="ECO:0000256" key="2">
    <source>
        <dbReference type="PROSITE-ProRule" id="PRU00703"/>
    </source>
</evidence>
<dbReference type="CDD" id="cd02205">
    <property type="entry name" value="CBS_pair_SF"/>
    <property type="match status" value="1"/>
</dbReference>
<dbReference type="PANTHER" id="PTHR43080">
    <property type="entry name" value="CBS DOMAIN-CONTAINING PROTEIN CBSX3, MITOCHONDRIAL"/>
    <property type="match status" value="1"/>
</dbReference>
<sequence length="256" mass="27379">MFSRTVSEITDRRPAHVAPEASWAEVARAMAERRRGCVFVRENEAVSGMITEGSLLKCLLEVPTAEATASRAMLAPAPGIAVGGIIPHACRILQEKRVKHLAVYDTAGLMVGVVSDMDLATALGLDYMMENTTCQTIMSKSVLAGPAEMTARAVAQALLERRMGCMLTVQDGRPTGIVTEWDLAVRGPSLADGLDSPVAGLLSSPVTCVPQTGMVYKVILHLRQKGQRHAPVVDEAGRIQGILTFSDIIRRAVGFA</sequence>
<dbReference type="InterPro" id="IPR000644">
    <property type="entry name" value="CBS_dom"/>
</dbReference>
<gene>
    <name evidence="4" type="ORF">G3N56_11020</name>
</gene>
<proteinExistence type="predicted"/>
<evidence type="ECO:0000313" key="4">
    <source>
        <dbReference type="EMBL" id="NDY57272.1"/>
    </source>
</evidence>
<dbReference type="SUPFAM" id="SSF54631">
    <property type="entry name" value="CBS-domain pair"/>
    <property type="match status" value="2"/>
</dbReference>
<name>A0A7K3NM49_9BACT</name>
<keyword evidence="5" id="KW-1185">Reference proteome</keyword>
<dbReference type="Gene3D" id="3.10.580.10">
    <property type="entry name" value="CBS-domain"/>
    <property type="match status" value="2"/>
</dbReference>
<dbReference type="AlphaFoldDB" id="A0A7K3NM49"/>
<dbReference type="InterPro" id="IPR051257">
    <property type="entry name" value="Diverse_CBS-Domain"/>
</dbReference>
<reference evidence="4 5" key="1">
    <citation type="submission" date="2020-02" db="EMBL/GenBank/DDBJ databases">
        <title>Comparative genomics of sulfur disproportionating microorganisms.</title>
        <authorList>
            <person name="Ward L.M."/>
            <person name="Bertran E."/>
            <person name="Johnston D.T."/>
        </authorList>
    </citation>
    <scope>NUCLEOTIDE SEQUENCE [LARGE SCALE GENOMIC DNA]</scope>
    <source>
        <strain evidence="4 5">DSM 3696</strain>
    </source>
</reference>
<dbReference type="Pfam" id="PF00571">
    <property type="entry name" value="CBS"/>
    <property type="match status" value="4"/>
</dbReference>
<dbReference type="Proteomes" id="UP000469724">
    <property type="component" value="Unassembled WGS sequence"/>
</dbReference>
<evidence type="ECO:0000259" key="3">
    <source>
        <dbReference type="PROSITE" id="PS51371"/>
    </source>
</evidence>
<feature type="domain" description="CBS" evidence="3">
    <location>
        <begin position="201"/>
        <end position="256"/>
    </location>
</feature>
<dbReference type="EMBL" id="JAAGRQ010000042">
    <property type="protein sequence ID" value="NDY57272.1"/>
    <property type="molecule type" value="Genomic_DNA"/>
</dbReference>
<dbReference type="RefSeq" id="WP_163302313.1">
    <property type="nucleotide sequence ID" value="NZ_JAAGRQ010000042.1"/>
</dbReference>
<keyword evidence="1 2" id="KW-0129">CBS domain</keyword>
<dbReference type="PANTHER" id="PTHR43080:SF2">
    <property type="entry name" value="CBS DOMAIN-CONTAINING PROTEIN"/>
    <property type="match status" value="1"/>
</dbReference>
<evidence type="ECO:0000313" key="5">
    <source>
        <dbReference type="Proteomes" id="UP000469724"/>
    </source>
</evidence>
<evidence type="ECO:0000256" key="1">
    <source>
        <dbReference type="ARBA" id="ARBA00023122"/>
    </source>
</evidence>
<protein>
    <submittedName>
        <fullName evidence="4">CBS domain-containing protein</fullName>
    </submittedName>
</protein>